<sequence length="43" mass="5010">MANESQFVEVIKQAKESDKDRKFKQSVEMIMVFKDVDVKKGFA</sequence>
<name>A0A382RS96_9ZZZZ</name>
<feature type="non-terminal residue" evidence="1">
    <location>
        <position position="43"/>
    </location>
</feature>
<gene>
    <name evidence="1" type="ORF">METZ01_LOCUS353418</name>
</gene>
<dbReference type="Gene3D" id="3.30.190.20">
    <property type="match status" value="1"/>
</dbReference>
<evidence type="ECO:0008006" key="2">
    <source>
        <dbReference type="Google" id="ProtNLM"/>
    </source>
</evidence>
<dbReference type="EMBL" id="UINC01123829">
    <property type="protein sequence ID" value="SVD00564.1"/>
    <property type="molecule type" value="Genomic_DNA"/>
</dbReference>
<proteinExistence type="predicted"/>
<accession>A0A382RS96</accession>
<organism evidence="1">
    <name type="scientific">marine metagenome</name>
    <dbReference type="NCBI Taxonomy" id="408172"/>
    <lineage>
        <taxon>unclassified sequences</taxon>
        <taxon>metagenomes</taxon>
        <taxon>ecological metagenomes</taxon>
    </lineage>
</organism>
<dbReference type="AlphaFoldDB" id="A0A382RS96"/>
<protein>
    <recommendedName>
        <fullName evidence="2">50S ribosomal protein L1</fullName>
    </recommendedName>
</protein>
<reference evidence="1" key="1">
    <citation type="submission" date="2018-05" db="EMBL/GenBank/DDBJ databases">
        <authorList>
            <person name="Lanie J.A."/>
            <person name="Ng W.-L."/>
            <person name="Kazmierczak K.M."/>
            <person name="Andrzejewski T.M."/>
            <person name="Davidsen T.M."/>
            <person name="Wayne K.J."/>
            <person name="Tettelin H."/>
            <person name="Glass J.I."/>
            <person name="Rusch D."/>
            <person name="Podicherti R."/>
            <person name="Tsui H.-C.T."/>
            <person name="Winkler M.E."/>
        </authorList>
    </citation>
    <scope>NUCLEOTIDE SEQUENCE</scope>
</reference>
<evidence type="ECO:0000313" key="1">
    <source>
        <dbReference type="EMBL" id="SVD00564.1"/>
    </source>
</evidence>